<feature type="transmembrane region" description="Helical" evidence="1">
    <location>
        <begin position="40"/>
        <end position="56"/>
    </location>
</feature>
<organism evidence="2 3">
    <name type="scientific">Thiocapsa rosea</name>
    <dbReference type="NCBI Taxonomy" id="69360"/>
    <lineage>
        <taxon>Bacteria</taxon>
        <taxon>Pseudomonadati</taxon>
        <taxon>Pseudomonadota</taxon>
        <taxon>Gammaproteobacteria</taxon>
        <taxon>Chromatiales</taxon>
        <taxon>Chromatiaceae</taxon>
        <taxon>Thiocapsa</taxon>
    </lineage>
</organism>
<keyword evidence="1" id="KW-0812">Transmembrane</keyword>
<keyword evidence="3" id="KW-1185">Reference proteome</keyword>
<name>A0A495VAY2_9GAMM</name>
<accession>A0A495VAY2</accession>
<dbReference type="Proteomes" id="UP000274556">
    <property type="component" value="Unassembled WGS sequence"/>
</dbReference>
<dbReference type="OrthoDB" id="5769289at2"/>
<proteinExistence type="predicted"/>
<protein>
    <submittedName>
        <fullName evidence="2">Uncharacterized protein</fullName>
    </submittedName>
</protein>
<sequence length="105" mass="11849">MNSSERWARAFGSIPSRVWWIICTPVIFALLFLLDRHLGMTSLLVGMVVLGLTFPREKMKRQTIKRSNDFWINPSTGMMMDSAGGVDSSGYLFGEDTSVDYPDHS</sequence>
<comment type="caution">
    <text evidence="2">The sequence shown here is derived from an EMBL/GenBank/DDBJ whole genome shotgun (WGS) entry which is preliminary data.</text>
</comment>
<feature type="transmembrane region" description="Helical" evidence="1">
    <location>
        <begin position="18"/>
        <end position="34"/>
    </location>
</feature>
<dbReference type="RefSeq" id="WP_120797783.1">
    <property type="nucleotide sequence ID" value="NZ_RBXL01000001.1"/>
</dbReference>
<evidence type="ECO:0000313" key="2">
    <source>
        <dbReference type="EMBL" id="RKT45527.1"/>
    </source>
</evidence>
<reference evidence="2 3" key="1">
    <citation type="submission" date="2018-10" db="EMBL/GenBank/DDBJ databases">
        <title>Genomic Encyclopedia of Archaeal and Bacterial Type Strains, Phase II (KMG-II): from individual species to whole genera.</title>
        <authorList>
            <person name="Goeker M."/>
        </authorList>
    </citation>
    <scope>NUCLEOTIDE SEQUENCE [LARGE SCALE GENOMIC DNA]</scope>
    <source>
        <strain evidence="2 3">DSM 235</strain>
    </source>
</reference>
<keyword evidence="1" id="KW-0472">Membrane</keyword>
<keyword evidence="1" id="KW-1133">Transmembrane helix</keyword>
<evidence type="ECO:0000313" key="3">
    <source>
        <dbReference type="Proteomes" id="UP000274556"/>
    </source>
</evidence>
<gene>
    <name evidence="2" type="ORF">BDD21_2988</name>
</gene>
<dbReference type="EMBL" id="RBXL01000001">
    <property type="protein sequence ID" value="RKT45527.1"/>
    <property type="molecule type" value="Genomic_DNA"/>
</dbReference>
<evidence type="ECO:0000256" key="1">
    <source>
        <dbReference type="SAM" id="Phobius"/>
    </source>
</evidence>
<dbReference type="AlphaFoldDB" id="A0A495VAY2"/>